<evidence type="ECO:0000256" key="8">
    <source>
        <dbReference type="PROSITE-ProRule" id="PRU00228"/>
    </source>
</evidence>
<dbReference type="Pfam" id="PF00569">
    <property type="entry name" value="ZZ"/>
    <property type="match status" value="1"/>
</dbReference>
<dbReference type="PROSITE" id="PS50135">
    <property type="entry name" value="ZF_ZZ_2"/>
    <property type="match status" value="1"/>
</dbReference>
<proteinExistence type="inferred from homology"/>
<evidence type="ECO:0000256" key="4">
    <source>
        <dbReference type="ARBA" id="ARBA00022679"/>
    </source>
</evidence>
<dbReference type="PANTHER" id="PTHR12268:SF13">
    <property type="entry name" value="E3 UBIQUITIN-PROTEIN LIGASE KCMF1"/>
    <property type="match status" value="1"/>
</dbReference>
<dbReference type="EC" id="2.3.2.27" evidence="3"/>
<keyword evidence="6 8" id="KW-0863">Zinc-finger</keyword>
<keyword evidence="7" id="KW-0862">Zinc</keyword>
<dbReference type="InterPro" id="IPR043145">
    <property type="entry name" value="Znf_ZZ_sf"/>
</dbReference>
<comment type="catalytic activity">
    <reaction evidence="1">
        <text>S-ubiquitinyl-[E2 ubiquitin-conjugating enzyme]-L-cysteine + [acceptor protein]-L-lysine = [E2 ubiquitin-conjugating enzyme]-L-cysteine + N(6)-ubiquitinyl-[acceptor protein]-L-lysine.</text>
        <dbReference type="EC" id="2.3.2.27"/>
    </reaction>
</comment>
<dbReference type="PANTHER" id="PTHR12268">
    <property type="entry name" value="E3 UBIQUITIN-PROTEIN LIGASE KCMF1"/>
    <property type="match status" value="1"/>
</dbReference>
<dbReference type="AlphaFoldDB" id="A0A8R1HIW9"/>
<organism evidence="11 12">
    <name type="scientific">Caenorhabditis japonica</name>
    <dbReference type="NCBI Taxonomy" id="281687"/>
    <lineage>
        <taxon>Eukaryota</taxon>
        <taxon>Metazoa</taxon>
        <taxon>Ecdysozoa</taxon>
        <taxon>Nematoda</taxon>
        <taxon>Chromadorea</taxon>
        <taxon>Rhabditida</taxon>
        <taxon>Rhabditina</taxon>
        <taxon>Rhabditomorpha</taxon>
        <taxon>Rhabditoidea</taxon>
        <taxon>Rhabditidae</taxon>
        <taxon>Peloderinae</taxon>
        <taxon>Caenorhabditis</taxon>
    </lineage>
</organism>
<evidence type="ECO:0000256" key="1">
    <source>
        <dbReference type="ARBA" id="ARBA00000900"/>
    </source>
</evidence>
<dbReference type="GO" id="GO:0023051">
    <property type="term" value="P:regulation of signaling"/>
    <property type="evidence" value="ECO:0007669"/>
    <property type="project" value="UniProtKB-ARBA"/>
</dbReference>
<dbReference type="GO" id="GO:0005886">
    <property type="term" value="C:plasma membrane"/>
    <property type="evidence" value="ECO:0007669"/>
    <property type="project" value="TreeGrafter"/>
</dbReference>
<dbReference type="InterPro" id="IPR000433">
    <property type="entry name" value="Znf_ZZ"/>
</dbReference>
<feature type="compositionally biased region" description="Acidic residues" evidence="9">
    <location>
        <begin position="542"/>
        <end position="578"/>
    </location>
</feature>
<reference evidence="11" key="2">
    <citation type="submission" date="2022-06" db="UniProtKB">
        <authorList>
            <consortium name="EnsemblMetazoa"/>
        </authorList>
    </citation>
    <scope>IDENTIFICATION</scope>
    <source>
        <strain evidence="11">DF5081</strain>
    </source>
</reference>
<dbReference type="Gene3D" id="3.30.60.90">
    <property type="match status" value="1"/>
</dbReference>
<dbReference type="SUPFAM" id="SSF57850">
    <property type="entry name" value="RING/U-box"/>
    <property type="match status" value="1"/>
</dbReference>
<evidence type="ECO:0000256" key="5">
    <source>
        <dbReference type="ARBA" id="ARBA00022723"/>
    </source>
</evidence>
<evidence type="ECO:0000256" key="6">
    <source>
        <dbReference type="ARBA" id="ARBA00022771"/>
    </source>
</evidence>
<feature type="region of interest" description="Disordered" evidence="9">
    <location>
        <begin position="290"/>
        <end position="327"/>
    </location>
</feature>
<dbReference type="GO" id="GO:0061630">
    <property type="term" value="F:ubiquitin protein ligase activity"/>
    <property type="evidence" value="ECO:0007669"/>
    <property type="project" value="UniProtKB-EC"/>
</dbReference>
<sequence length="578" mass="64914">MATPLFGAHDGVSCDGCSLTAFLGNRYKCLRCGDYDLCFSCYTSKNYGEQNTLGETPVHDETHPMQLILSATDYELVYEGDPTRQYRENKIVSFTCPLCNLTGLTDQQFGSHVTTLHPEPSDYSIICPICIGHQDIELNVSRETEHLSSHWTQFHSNHYREVSHRTDVPTTRANQRRPMLARRVQRAAGTRAIPTTRPTADELATTELTDIIRNIRPAVDLRQEEEFRRMAEMLNNPLLANPAHIGRSQQRIIGGGADRQHVIVEPIPQLREDQLVHQVIRPLNMIPIYPPTLDDSGDETPLPAADSADESEEGSQHEEEQKEEKTQIFEDEELLNNEFWRTVKTRINSDEVKLLLEAMKTTAKPKEEKEPENLFSTWQPRPLKGLGSAAAVTSADADGEQGWLPLQLETTPIQSTGCGGYWSDKRFLRPRKIQREQSVASTNAEIMEKAEVVMAICRASCRTEPVFSDPTKPDIALRDALQHLNLGEKPPQIEYQAPEEPVQIPDRDPITTGEEEFEMPDFTSTGYWQIIDGNSPLGVVPEADEAVTNSEEDDVEGTSGEDDEEVDDENDEDGSQDS</sequence>
<keyword evidence="5" id="KW-0479">Metal-binding</keyword>
<protein>
    <recommendedName>
        <fullName evidence="3">RING-type E3 ubiquitin transferase</fullName>
        <ecNumber evidence="3">2.3.2.27</ecNumber>
    </recommendedName>
</protein>
<dbReference type="EnsemblMetazoa" id="CJA01945.1">
    <property type="protein sequence ID" value="CJA01945.1"/>
    <property type="gene ID" value="WBGene00121149"/>
</dbReference>
<dbReference type="GO" id="GO:0099536">
    <property type="term" value="P:synaptic signaling"/>
    <property type="evidence" value="ECO:0007669"/>
    <property type="project" value="TreeGrafter"/>
</dbReference>
<evidence type="ECO:0000256" key="9">
    <source>
        <dbReference type="SAM" id="MobiDB-lite"/>
    </source>
</evidence>
<dbReference type="SMART" id="SM00291">
    <property type="entry name" value="ZnF_ZZ"/>
    <property type="match status" value="1"/>
</dbReference>
<comment type="similarity">
    <text evidence="2">Belongs to the KCMF1 family.</text>
</comment>
<feature type="region of interest" description="Disordered" evidence="9">
    <location>
        <begin position="526"/>
        <end position="578"/>
    </location>
</feature>
<dbReference type="GO" id="GO:0008270">
    <property type="term" value="F:zinc ion binding"/>
    <property type="evidence" value="ECO:0007669"/>
    <property type="project" value="UniProtKB-KW"/>
</dbReference>
<evidence type="ECO:0000313" key="12">
    <source>
        <dbReference type="Proteomes" id="UP000005237"/>
    </source>
</evidence>
<evidence type="ECO:0000256" key="2">
    <source>
        <dbReference type="ARBA" id="ARBA00010938"/>
    </source>
</evidence>
<name>A0A8R1HIW9_CAEJA</name>
<evidence type="ECO:0000313" key="11">
    <source>
        <dbReference type="EnsemblMetazoa" id="CJA01945.1"/>
    </source>
</evidence>
<evidence type="ECO:0000259" key="10">
    <source>
        <dbReference type="PROSITE" id="PS50135"/>
    </source>
</evidence>
<dbReference type="Proteomes" id="UP000005237">
    <property type="component" value="Unassembled WGS sequence"/>
</dbReference>
<dbReference type="PROSITE" id="PS01357">
    <property type="entry name" value="ZF_ZZ_1"/>
    <property type="match status" value="1"/>
</dbReference>
<dbReference type="InterPro" id="IPR050774">
    <property type="entry name" value="KCMF1/Dystrophin"/>
</dbReference>
<dbReference type="GO" id="GO:0010646">
    <property type="term" value="P:regulation of cell communication"/>
    <property type="evidence" value="ECO:0007669"/>
    <property type="project" value="UniProtKB-ARBA"/>
</dbReference>
<keyword evidence="12" id="KW-1185">Reference proteome</keyword>
<accession>A0A8R1HIW9</accession>
<feature type="compositionally biased region" description="Basic and acidic residues" evidence="9">
    <location>
        <begin position="314"/>
        <end position="327"/>
    </location>
</feature>
<reference evidence="12" key="1">
    <citation type="submission" date="2010-08" db="EMBL/GenBank/DDBJ databases">
        <authorList>
            <consortium name="Caenorhabditis japonica Sequencing Consortium"/>
            <person name="Wilson R.K."/>
        </authorList>
    </citation>
    <scope>NUCLEOTIDE SEQUENCE [LARGE SCALE GENOMIC DNA]</scope>
    <source>
        <strain evidence="12">DF5081</strain>
    </source>
</reference>
<dbReference type="InterPro" id="IPR008598">
    <property type="entry name" value="Di19_Zn-bd"/>
</dbReference>
<dbReference type="GO" id="GO:0045202">
    <property type="term" value="C:synapse"/>
    <property type="evidence" value="ECO:0007669"/>
    <property type="project" value="GOC"/>
</dbReference>
<feature type="domain" description="ZZ-type" evidence="10">
    <location>
        <begin position="9"/>
        <end position="73"/>
    </location>
</feature>
<evidence type="ECO:0000256" key="3">
    <source>
        <dbReference type="ARBA" id="ARBA00012483"/>
    </source>
</evidence>
<dbReference type="Pfam" id="PF05605">
    <property type="entry name" value="zf-Di19"/>
    <property type="match status" value="1"/>
</dbReference>
<keyword evidence="4" id="KW-0808">Transferase</keyword>
<evidence type="ECO:0000256" key="7">
    <source>
        <dbReference type="ARBA" id="ARBA00022833"/>
    </source>
</evidence>
<dbReference type="CDD" id="cd02338">
    <property type="entry name" value="ZZ_PCMF_like"/>
    <property type="match status" value="1"/>
</dbReference>